<evidence type="ECO:0000256" key="4">
    <source>
        <dbReference type="ARBA" id="ARBA00022989"/>
    </source>
</evidence>
<sequence>MDGQYFYFRKLKRTKKIKEKRMGGWKPVVVMVLVSLAFAVMNVMVKKAIDEGMNRLVLIILRQLVAALFMAPVAYVCERKAILKLTTEIFMYIFISALLGVSLTQYLFFIGLQYTSATFACAFLNMVPVTTFLMALPFRLERVDLKSKAGMMKIMGATVCVAGALLLTLYKGMALSSPSHSFQSSQHKEAESINHTRTCKWILGSFALFGACSSWSSWFLVQSKILKIYPALYTSTTVMFFLSFLQVSVLSLVTQRRASAWAFSSKFEIATVLYSGLMGSGICLLASSWCIKQKGPVFTAAFNPLTQFIVGAIDLYILGEPLHLGSLLGSILVIVGLYILLWGKSKEAHGIEVKQIEGGRESKESIEAV</sequence>
<dbReference type="GO" id="GO:0022857">
    <property type="term" value="F:transmembrane transporter activity"/>
    <property type="evidence" value="ECO:0007669"/>
    <property type="project" value="InterPro"/>
</dbReference>
<evidence type="ECO:0000313" key="8">
    <source>
        <dbReference type="EMBL" id="KAI0510285.1"/>
    </source>
</evidence>
<evidence type="ECO:0000256" key="1">
    <source>
        <dbReference type="ARBA" id="ARBA00004141"/>
    </source>
</evidence>
<keyword evidence="9" id="KW-1185">Reference proteome</keyword>
<dbReference type="GO" id="GO:0016020">
    <property type="term" value="C:membrane"/>
    <property type="evidence" value="ECO:0007669"/>
    <property type="project" value="UniProtKB-SubCell"/>
</dbReference>
<dbReference type="EMBL" id="JAGYWB010000009">
    <property type="protein sequence ID" value="KAI0510285.1"/>
    <property type="molecule type" value="Genomic_DNA"/>
</dbReference>
<dbReference type="InterPro" id="IPR000620">
    <property type="entry name" value="EamA_dom"/>
</dbReference>
<feature type="transmembrane region" description="Helical" evidence="6">
    <location>
        <begin position="117"/>
        <end position="138"/>
    </location>
</feature>
<evidence type="ECO:0000256" key="6">
    <source>
        <dbReference type="RuleBase" id="RU363077"/>
    </source>
</evidence>
<feature type="domain" description="EamA" evidence="7">
    <location>
        <begin position="27"/>
        <end position="161"/>
    </location>
</feature>
<accession>A0A8T3BEA8</accession>
<evidence type="ECO:0000256" key="5">
    <source>
        <dbReference type="ARBA" id="ARBA00023136"/>
    </source>
</evidence>
<feature type="transmembrane region" description="Helical" evidence="6">
    <location>
        <begin position="150"/>
        <end position="170"/>
    </location>
</feature>
<feature type="transmembrane region" description="Helical" evidence="6">
    <location>
        <begin position="56"/>
        <end position="77"/>
    </location>
</feature>
<feature type="transmembrane region" description="Helical" evidence="6">
    <location>
        <begin position="23"/>
        <end position="44"/>
    </location>
</feature>
<feature type="transmembrane region" description="Helical" evidence="6">
    <location>
        <begin position="89"/>
        <end position="111"/>
    </location>
</feature>
<comment type="caution">
    <text evidence="8">The sequence shown here is derived from an EMBL/GenBank/DDBJ whole genome shotgun (WGS) entry which is preliminary data.</text>
</comment>
<organism evidence="8 9">
    <name type="scientific">Dendrobium nobile</name>
    <name type="common">Orchid</name>
    <dbReference type="NCBI Taxonomy" id="94219"/>
    <lineage>
        <taxon>Eukaryota</taxon>
        <taxon>Viridiplantae</taxon>
        <taxon>Streptophyta</taxon>
        <taxon>Embryophyta</taxon>
        <taxon>Tracheophyta</taxon>
        <taxon>Spermatophyta</taxon>
        <taxon>Magnoliopsida</taxon>
        <taxon>Liliopsida</taxon>
        <taxon>Asparagales</taxon>
        <taxon>Orchidaceae</taxon>
        <taxon>Epidendroideae</taxon>
        <taxon>Malaxideae</taxon>
        <taxon>Dendrobiinae</taxon>
        <taxon>Dendrobium</taxon>
    </lineage>
</organism>
<dbReference type="PANTHER" id="PTHR31218">
    <property type="entry name" value="WAT1-RELATED PROTEIN"/>
    <property type="match status" value="1"/>
</dbReference>
<keyword evidence="5 6" id="KW-0472">Membrane</keyword>
<feature type="transmembrane region" description="Helical" evidence="6">
    <location>
        <begin position="201"/>
        <end position="221"/>
    </location>
</feature>
<dbReference type="Proteomes" id="UP000829196">
    <property type="component" value="Unassembled WGS sequence"/>
</dbReference>
<dbReference type="Pfam" id="PF00892">
    <property type="entry name" value="EamA"/>
    <property type="match status" value="2"/>
</dbReference>
<dbReference type="OrthoDB" id="1728340at2759"/>
<feature type="transmembrane region" description="Helical" evidence="6">
    <location>
        <begin position="269"/>
        <end position="290"/>
    </location>
</feature>
<comment type="similarity">
    <text evidence="2 6">Belongs to the drug/metabolite transporter (DMT) superfamily. Plant drug/metabolite exporter (P-DME) (TC 2.A.7.4) family.</text>
</comment>
<gene>
    <name evidence="8" type="ORF">KFK09_010886</name>
</gene>
<keyword evidence="3 6" id="KW-0812">Transmembrane</keyword>
<comment type="subcellular location">
    <subcellularLocation>
        <location evidence="1 6">Membrane</location>
        <topology evidence="1 6">Multi-pass membrane protein</topology>
    </subcellularLocation>
</comment>
<dbReference type="InterPro" id="IPR037185">
    <property type="entry name" value="EmrE-like"/>
</dbReference>
<dbReference type="SUPFAM" id="SSF103481">
    <property type="entry name" value="Multidrug resistance efflux transporter EmrE"/>
    <property type="match status" value="2"/>
</dbReference>
<dbReference type="InterPro" id="IPR030184">
    <property type="entry name" value="WAT1-related"/>
</dbReference>
<dbReference type="AlphaFoldDB" id="A0A8T3BEA8"/>
<protein>
    <recommendedName>
        <fullName evidence="6">WAT1-related protein</fullName>
    </recommendedName>
</protein>
<feature type="transmembrane region" description="Helical" evidence="6">
    <location>
        <begin position="324"/>
        <end position="342"/>
    </location>
</feature>
<keyword evidence="4 6" id="KW-1133">Transmembrane helix</keyword>
<reference evidence="8" key="1">
    <citation type="journal article" date="2022" name="Front. Genet.">
        <title>Chromosome-Scale Assembly of the Dendrobium nobile Genome Provides Insights Into the Molecular Mechanism of the Biosynthesis of the Medicinal Active Ingredient of Dendrobium.</title>
        <authorList>
            <person name="Xu Q."/>
            <person name="Niu S.-C."/>
            <person name="Li K.-L."/>
            <person name="Zheng P.-J."/>
            <person name="Zhang X.-J."/>
            <person name="Jia Y."/>
            <person name="Liu Y."/>
            <person name="Niu Y.-X."/>
            <person name="Yu L.-H."/>
            <person name="Chen D.-F."/>
            <person name="Zhang G.-Q."/>
        </authorList>
    </citation>
    <scope>NUCLEOTIDE SEQUENCE</scope>
    <source>
        <tissue evidence="8">Leaf</tissue>
    </source>
</reference>
<name>A0A8T3BEA8_DENNO</name>
<feature type="domain" description="EamA" evidence="7">
    <location>
        <begin position="203"/>
        <end position="341"/>
    </location>
</feature>
<evidence type="ECO:0000313" key="9">
    <source>
        <dbReference type="Proteomes" id="UP000829196"/>
    </source>
</evidence>
<evidence type="ECO:0000259" key="7">
    <source>
        <dbReference type="Pfam" id="PF00892"/>
    </source>
</evidence>
<evidence type="ECO:0000256" key="2">
    <source>
        <dbReference type="ARBA" id="ARBA00007635"/>
    </source>
</evidence>
<feature type="transmembrane region" description="Helical" evidence="6">
    <location>
        <begin position="297"/>
        <end position="318"/>
    </location>
</feature>
<feature type="transmembrane region" description="Helical" evidence="6">
    <location>
        <begin position="228"/>
        <end position="249"/>
    </location>
</feature>
<proteinExistence type="inferred from homology"/>
<evidence type="ECO:0000256" key="3">
    <source>
        <dbReference type="ARBA" id="ARBA00022692"/>
    </source>
</evidence>